<dbReference type="AlphaFoldDB" id="A0A4V2XRM9"/>
<dbReference type="Gene3D" id="3.30.450.380">
    <property type="match status" value="1"/>
</dbReference>
<comment type="similarity">
    <text evidence="1">Belongs to the GSP E family.</text>
</comment>
<name>A0A4V2XRM9_9ACTN</name>
<dbReference type="OrthoDB" id="9810761at2"/>
<dbReference type="InterPro" id="IPR050921">
    <property type="entry name" value="T4SS_GSP_E_ATPase"/>
</dbReference>
<reference evidence="3 4" key="1">
    <citation type="submission" date="2019-03" db="EMBL/GenBank/DDBJ databases">
        <title>Draft genome sequences of novel Actinobacteria.</title>
        <authorList>
            <person name="Sahin N."/>
            <person name="Ay H."/>
            <person name="Saygin H."/>
        </authorList>
    </citation>
    <scope>NUCLEOTIDE SEQUENCE [LARGE SCALE GENOMIC DNA]</scope>
    <source>
        <strain evidence="3 4">JCM 30547</strain>
    </source>
</reference>
<dbReference type="CDD" id="cd01130">
    <property type="entry name" value="VirB11-like_ATPase"/>
    <property type="match status" value="1"/>
</dbReference>
<keyword evidence="4" id="KW-1185">Reference proteome</keyword>
<accession>A0A4V2XRM9</accession>
<sequence>MDQSLVRSLREQVAEILARQRREDTANGLPQMTAEDERQFARAVVARVLEDHARSELAAGRTPPSASDEQDLADGIHAALFGVGRLQPLLDDPMVENVDINGCDRVFIGYADGREERGIPVAENDDELVELIQTLAAYSGLASRPFDAANPQLDLRLPDGSRLSALMGVVARPSLSIRRARLSRVSLESLIEHGTISMELAAFLSAAVRARKNIMIAGATNAGKTTLLRALANEIPPEERLITVERALELGLGEFEDLHPNVLAMEERLPNSEGQGAIVMGELVRRSLRMNPSRVIVGEVLGDEIVTMLNAMSQGNDGSLSTIHSNSSLEVFNRICTYAIQSAERLPADATMMLIAGAIDFVVFVERRNEFAQGGALRRVVTSVREVNGVDGRVLSSEVFAEGTDGIAVPAAPIACMAELQAVGYRASAPAGWAT</sequence>
<dbReference type="PANTHER" id="PTHR30486:SF15">
    <property type="entry name" value="TYPE II_IV SECRETION SYSTEM ATPASE"/>
    <property type="match status" value="1"/>
</dbReference>
<proteinExistence type="inferred from homology"/>
<gene>
    <name evidence="3" type="ORF">E1261_13085</name>
</gene>
<dbReference type="InterPro" id="IPR027417">
    <property type="entry name" value="P-loop_NTPase"/>
</dbReference>
<protein>
    <submittedName>
        <fullName evidence="3">CpaF family protein</fullName>
    </submittedName>
</protein>
<evidence type="ECO:0000259" key="2">
    <source>
        <dbReference type="Pfam" id="PF00437"/>
    </source>
</evidence>
<evidence type="ECO:0000313" key="3">
    <source>
        <dbReference type="EMBL" id="TDC30525.1"/>
    </source>
</evidence>
<dbReference type="RefSeq" id="WP_132406269.1">
    <property type="nucleotide sequence ID" value="NZ_SMKA01000044.1"/>
</dbReference>
<comment type="caution">
    <text evidence="3">The sequence shown here is derived from an EMBL/GenBank/DDBJ whole genome shotgun (WGS) entry which is preliminary data.</text>
</comment>
<dbReference type="SUPFAM" id="SSF52540">
    <property type="entry name" value="P-loop containing nucleoside triphosphate hydrolases"/>
    <property type="match status" value="1"/>
</dbReference>
<evidence type="ECO:0000256" key="1">
    <source>
        <dbReference type="ARBA" id="ARBA00006611"/>
    </source>
</evidence>
<organism evidence="3 4">
    <name type="scientific">Kribbella albertanoniae</name>
    <dbReference type="NCBI Taxonomy" id="1266829"/>
    <lineage>
        <taxon>Bacteria</taxon>
        <taxon>Bacillati</taxon>
        <taxon>Actinomycetota</taxon>
        <taxon>Actinomycetes</taxon>
        <taxon>Propionibacteriales</taxon>
        <taxon>Kribbellaceae</taxon>
        <taxon>Kribbella</taxon>
    </lineage>
</organism>
<dbReference type="InterPro" id="IPR001482">
    <property type="entry name" value="T2SS/T4SS_dom"/>
</dbReference>
<feature type="domain" description="Bacterial type II secretion system protein E" evidence="2">
    <location>
        <begin position="86"/>
        <end position="354"/>
    </location>
</feature>
<dbReference type="GO" id="GO:0016887">
    <property type="term" value="F:ATP hydrolysis activity"/>
    <property type="evidence" value="ECO:0007669"/>
    <property type="project" value="InterPro"/>
</dbReference>
<dbReference type="Proteomes" id="UP000295075">
    <property type="component" value="Unassembled WGS sequence"/>
</dbReference>
<dbReference type="Pfam" id="PF00437">
    <property type="entry name" value="T2SSE"/>
    <property type="match status" value="1"/>
</dbReference>
<dbReference type="EMBL" id="SMKA01000044">
    <property type="protein sequence ID" value="TDC30525.1"/>
    <property type="molecule type" value="Genomic_DNA"/>
</dbReference>
<evidence type="ECO:0000313" key="4">
    <source>
        <dbReference type="Proteomes" id="UP000295075"/>
    </source>
</evidence>
<dbReference type="Gene3D" id="3.40.50.300">
    <property type="entry name" value="P-loop containing nucleotide triphosphate hydrolases"/>
    <property type="match status" value="1"/>
</dbReference>
<dbReference type="PANTHER" id="PTHR30486">
    <property type="entry name" value="TWITCHING MOTILITY PROTEIN PILT"/>
    <property type="match status" value="1"/>
</dbReference>